<evidence type="ECO:0000256" key="1">
    <source>
        <dbReference type="ARBA" id="ARBA00001974"/>
    </source>
</evidence>
<dbReference type="Pfam" id="PF14759">
    <property type="entry name" value="Reductase_C"/>
    <property type="match status" value="1"/>
</dbReference>
<dbReference type="EMBL" id="CP093326">
    <property type="protein sequence ID" value="UNK45348.1"/>
    <property type="molecule type" value="Genomic_DNA"/>
</dbReference>
<dbReference type="Gene3D" id="3.50.50.60">
    <property type="entry name" value="FAD/NAD(P)-binding domain"/>
    <property type="match status" value="2"/>
</dbReference>
<dbReference type="PRINTS" id="PR00411">
    <property type="entry name" value="PNDRDTASEI"/>
</dbReference>
<reference evidence="7 8" key="1">
    <citation type="submission" date="2022-03" db="EMBL/GenBank/DDBJ databases">
        <title>Isotopic signatures of nitrous oxide derived from detoxification processes.</title>
        <authorList>
            <person name="Behrendt U."/>
            <person name="Buchen C."/>
            <person name="Well R."/>
            <person name="Ulrich A."/>
            <person name="Rohe L."/>
            <person name="Kolb S."/>
            <person name="Schloter M."/>
            <person name="Horn M.A."/>
            <person name="Augustin J."/>
        </authorList>
    </citation>
    <scope>NUCLEOTIDE SEQUENCE [LARGE SCALE GENOMIC DNA]</scope>
    <source>
        <strain evidence="7 8">S4-C24</strain>
    </source>
</reference>
<proteinExistence type="predicted"/>
<evidence type="ECO:0000256" key="3">
    <source>
        <dbReference type="ARBA" id="ARBA00022827"/>
    </source>
</evidence>
<feature type="domain" description="Reductase C-terminal" evidence="6">
    <location>
        <begin position="319"/>
        <end position="390"/>
    </location>
</feature>
<feature type="domain" description="FAD/NAD(P)-binding" evidence="5">
    <location>
        <begin position="4"/>
        <end position="295"/>
    </location>
</feature>
<organism evidence="7 8">
    <name type="scientific">Arthrobacter sulfonylureivorans</name>
    <dbReference type="NCBI Taxonomy" id="2486855"/>
    <lineage>
        <taxon>Bacteria</taxon>
        <taxon>Bacillati</taxon>
        <taxon>Actinomycetota</taxon>
        <taxon>Actinomycetes</taxon>
        <taxon>Micrococcales</taxon>
        <taxon>Micrococcaceae</taxon>
        <taxon>Arthrobacter</taxon>
    </lineage>
</organism>
<keyword evidence="8" id="KW-1185">Reference proteome</keyword>
<dbReference type="RefSeq" id="WP_241913590.1">
    <property type="nucleotide sequence ID" value="NZ_CP093326.1"/>
</dbReference>
<dbReference type="Proteomes" id="UP000829069">
    <property type="component" value="Chromosome"/>
</dbReference>
<keyword evidence="3" id="KW-0274">FAD</keyword>
<dbReference type="InterPro" id="IPR023753">
    <property type="entry name" value="FAD/NAD-binding_dom"/>
</dbReference>
<sequence length="401" mass="41997">MQTLVVIGASLSGLSAARAARAQGFSGRLVIVGAELHPPYDRPPLSKDFLAGRITEADLALSEVDDDLAAEWLLGVKAVRLDTESKTVALSDGRSLAADGMVLATGASARVLPEVDGCSNVFTLRTLDDARALRGQLQPGRKMVVVGAGFIGAETASTARAAGLDVTVIERSAAPLSGALGAEMGAAVAGLHAAGGVDMLCGTSIKSFRILGGSVSHVVLDDGRELPADIVLVGVGGQPNTDWLIGSGIQLGNGVLCDAAGRTNIPSIVAVGDCAAWWNHRLQAHHRVEHWTGALERPALAVAALLQGGTVPRAVHPPYFWSDQYGSRIQFAGHVHGHDRVQVEHGCLEDRSFLAVYYAGDEPVAVLGVNQVRQFTRWRKFLNREAERYAEAPAGAFAAAS</sequence>
<evidence type="ECO:0000313" key="8">
    <source>
        <dbReference type="Proteomes" id="UP000829069"/>
    </source>
</evidence>
<evidence type="ECO:0000259" key="6">
    <source>
        <dbReference type="Pfam" id="PF14759"/>
    </source>
</evidence>
<dbReference type="Pfam" id="PF07992">
    <property type="entry name" value="Pyr_redox_2"/>
    <property type="match status" value="1"/>
</dbReference>
<dbReference type="InterPro" id="IPR016156">
    <property type="entry name" value="FAD/NAD-linked_Rdtase_dimer_sf"/>
</dbReference>
<dbReference type="PANTHER" id="PTHR43557:SF2">
    <property type="entry name" value="RIESKE DOMAIN-CONTAINING PROTEIN-RELATED"/>
    <property type="match status" value="1"/>
</dbReference>
<evidence type="ECO:0000256" key="4">
    <source>
        <dbReference type="ARBA" id="ARBA00023002"/>
    </source>
</evidence>
<dbReference type="InterPro" id="IPR050446">
    <property type="entry name" value="FAD-oxidoreductase/Apoptosis"/>
</dbReference>
<comment type="cofactor">
    <cofactor evidence="1">
        <name>FAD</name>
        <dbReference type="ChEBI" id="CHEBI:57692"/>
    </cofactor>
</comment>
<protein>
    <submittedName>
        <fullName evidence="7">FAD-dependent oxidoreductase</fullName>
    </submittedName>
</protein>
<evidence type="ECO:0000256" key="2">
    <source>
        <dbReference type="ARBA" id="ARBA00022630"/>
    </source>
</evidence>
<keyword evidence="2" id="KW-0285">Flavoprotein</keyword>
<dbReference type="Gene3D" id="3.30.390.30">
    <property type="match status" value="1"/>
</dbReference>
<dbReference type="SUPFAM" id="SSF51905">
    <property type="entry name" value="FAD/NAD(P)-binding domain"/>
    <property type="match status" value="2"/>
</dbReference>
<name>A0ABY3W8B3_9MICC</name>
<dbReference type="PANTHER" id="PTHR43557">
    <property type="entry name" value="APOPTOSIS-INDUCING FACTOR 1"/>
    <property type="match status" value="1"/>
</dbReference>
<dbReference type="SUPFAM" id="SSF55424">
    <property type="entry name" value="FAD/NAD-linked reductases, dimerisation (C-terminal) domain"/>
    <property type="match status" value="1"/>
</dbReference>
<accession>A0ABY3W8B3</accession>
<dbReference type="InterPro" id="IPR028202">
    <property type="entry name" value="Reductase_C"/>
</dbReference>
<keyword evidence="4" id="KW-0560">Oxidoreductase</keyword>
<dbReference type="PRINTS" id="PR00368">
    <property type="entry name" value="FADPNR"/>
</dbReference>
<evidence type="ECO:0000259" key="5">
    <source>
        <dbReference type="Pfam" id="PF07992"/>
    </source>
</evidence>
<evidence type="ECO:0000313" key="7">
    <source>
        <dbReference type="EMBL" id="UNK45348.1"/>
    </source>
</evidence>
<gene>
    <name evidence="7" type="ORF">MNQ99_15635</name>
</gene>
<dbReference type="InterPro" id="IPR036188">
    <property type="entry name" value="FAD/NAD-bd_sf"/>
</dbReference>